<evidence type="ECO:0000313" key="3">
    <source>
        <dbReference type="Proteomes" id="UP000053392"/>
    </source>
</evidence>
<sequence>MGPYPYPVGNFSRRVKDCGHQPDPNRRWRETQTPPPRPPHAHVPSRIHPMRNLRLVHW</sequence>
<reference evidence="2 3" key="1">
    <citation type="submission" date="2015-01" db="EMBL/GenBank/DDBJ databases">
        <title>The Genome Sequence of Cryptococcus gattii Ram5.</title>
        <authorList>
            <consortium name="The Broad Institute Genomics Platform"/>
            <person name="Cuomo C."/>
            <person name="Litvintseva A."/>
            <person name="Chen Y."/>
            <person name="Heitman J."/>
            <person name="Sun S."/>
            <person name="Springer D."/>
            <person name="Dromer F."/>
            <person name="Young S."/>
            <person name="Zeng Q."/>
            <person name="Gargeya S."/>
            <person name="Abouelleil A."/>
            <person name="Alvarado L."/>
            <person name="Chapman S.B."/>
            <person name="Gainer-Dewar J."/>
            <person name="Goldberg J."/>
            <person name="Griggs A."/>
            <person name="Gujja S."/>
            <person name="Hansen M."/>
            <person name="Howarth C."/>
            <person name="Imamovic A."/>
            <person name="Larimer J."/>
            <person name="Murphy C."/>
            <person name="Naylor J."/>
            <person name="Pearson M."/>
            <person name="Priest M."/>
            <person name="Roberts A."/>
            <person name="Saif S."/>
            <person name="Shea T."/>
            <person name="Sykes S."/>
            <person name="Wortman J."/>
            <person name="Nusbaum C."/>
            <person name="Birren B."/>
        </authorList>
    </citation>
    <scope>NUCLEOTIDE SEQUENCE [LARGE SCALE GENOMIC DNA]</scope>
    <source>
        <strain evidence="2 3">Ram5</strain>
    </source>
</reference>
<dbReference type="EMBL" id="KN847909">
    <property type="protein sequence ID" value="KIR38817.1"/>
    <property type="molecule type" value="Genomic_DNA"/>
</dbReference>
<gene>
    <name evidence="2" type="ORF">I313_05457</name>
</gene>
<feature type="compositionally biased region" description="Basic and acidic residues" evidence="1">
    <location>
        <begin position="14"/>
        <end position="30"/>
    </location>
</feature>
<dbReference type="AlphaFoldDB" id="A0A0D0SZU6"/>
<feature type="compositionally biased region" description="Basic residues" evidence="1">
    <location>
        <begin position="39"/>
        <end position="48"/>
    </location>
</feature>
<evidence type="ECO:0000256" key="1">
    <source>
        <dbReference type="SAM" id="MobiDB-lite"/>
    </source>
</evidence>
<keyword evidence="3" id="KW-1185">Reference proteome</keyword>
<protein>
    <submittedName>
        <fullName evidence="2">Uncharacterized protein</fullName>
    </submittedName>
</protein>
<feature type="region of interest" description="Disordered" evidence="1">
    <location>
        <begin position="1"/>
        <end position="48"/>
    </location>
</feature>
<dbReference type="Proteomes" id="UP000053392">
    <property type="component" value="Unassembled WGS sequence"/>
</dbReference>
<accession>A0A0D0SZU6</accession>
<evidence type="ECO:0000313" key="2">
    <source>
        <dbReference type="EMBL" id="KIR38817.1"/>
    </source>
</evidence>
<name>A0A0D0SZU6_9TREE</name>
<organism evidence="2 3">
    <name type="scientific">Cryptococcus deuterogattii Ram5</name>
    <dbReference type="NCBI Taxonomy" id="1296110"/>
    <lineage>
        <taxon>Eukaryota</taxon>
        <taxon>Fungi</taxon>
        <taxon>Dikarya</taxon>
        <taxon>Basidiomycota</taxon>
        <taxon>Agaricomycotina</taxon>
        <taxon>Tremellomycetes</taxon>
        <taxon>Tremellales</taxon>
        <taxon>Cryptococcaceae</taxon>
        <taxon>Cryptococcus</taxon>
        <taxon>Cryptococcus gattii species complex</taxon>
    </lineage>
</organism>
<proteinExistence type="predicted"/>
<dbReference type="HOGENOM" id="CLU_2979027_0_0_1"/>